<accession>A0A2B7ZCF7</accession>
<evidence type="ECO:0000313" key="20">
    <source>
        <dbReference type="Proteomes" id="UP000226031"/>
    </source>
</evidence>
<evidence type="ECO:0000256" key="5">
    <source>
        <dbReference type="ARBA" id="ARBA00022759"/>
    </source>
</evidence>
<dbReference type="GO" id="GO:0003677">
    <property type="term" value="F:DNA binding"/>
    <property type="evidence" value="ECO:0007669"/>
    <property type="project" value="UniProtKB-KW"/>
</dbReference>
<dbReference type="GO" id="GO:0003887">
    <property type="term" value="F:DNA-directed DNA polymerase activity"/>
    <property type="evidence" value="ECO:0007669"/>
    <property type="project" value="UniProtKB-KW"/>
</dbReference>
<keyword evidence="19" id="KW-0418">Kinase</keyword>
<dbReference type="GO" id="GO:0004519">
    <property type="term" value="F:endonuclease activity"/>
    <property type="evidence" value="ECO:0007669"/>
    <property type="project" value="UniProtKB-KW"/>
</dbReference>
<keyword evidence="12" id="KW-0238">DNA-binding</keyword>
<evidence type="ECO:0000256" key="6">
    <source>
        <dbReference type="ARBA" id="ARBA00022801"/>
    </source>
</evidence>
<keyword evidence="13" id="KW-0233">DNA recombination</keyword>
<dbReference type="SUPFAM" id="SSF53098">
    <property type="entry name" value="Ribonuclease H-like"/>
    <property type="match status" value="1"/>
</dbReference>
<evidence type="ECO:0000256" key="3">
    <source>
        <dbReference type="ARBA" id="ARBA00022722"/>
    </source>
</evidence>
<evidence type="ECO:0000256" key="13">
    <source>
        <dbReference type="ARBA" id="ARBA00023172"/>
    </source>
</evidence>
<reference evidence="19 20" key="1">
    <citation type="submission" date="2017-10" db="EMBL/GenBank/DDBJ databases">
        <title>Comparative genomics in systemic dimorphic fungi from Ajellomycetaceae.</title>
        <authorList>
            <person name="Munoz J.F."/>
            <person name="Mcewen J.G."/>
            <person name="Clay O.K."/>
            <person name="Cuomo C.A."/>
        </authorList>
    </citation>
    <scope>NUCLEOTIDE SEQUENCE [LARGE SCALE GENOMIC DNA]</scope>
    <source>
        <strain evidence="19 20">UAMH4076</strain>
    </source>
</reference>
<sequence length="520" mass="60368">MSHLKKKPLLLGTVLQSDTGRSYTIDETLSERTKPLLSVYRARDDRKQYIVKHMIPGEFEYQLDLQKQLSFSSNIRAVVDTVQELELFIYPFLHIKPNNIMVDYEEHADDQINIRNAQITDLEDTVILPPGQSISDGMCGNAIWRSPESWCRARQSFPSDVFSFGIVMIYVMVGEMVFLVPRDQLEVEDAWRHILRRHISYFADEDSLNGFLSHIETDNPFFERLLALVPTFVEGNLRQPIEKWRYLEPDLKDLPADLLPEFQNDIIAKAEEDTLLVKSNEGKAEAKSFQTLDSIDEAWCQILHGSCWRRQNGKTLGTEENLPTYGGAKYFLVITDDATRFRWVFLLKGKPEAKEIIKNWVRMIKNTTQRQIRTIHSDGGGVFTSQEIHNFYKNEGIQFQETIPYTPQENGTSERTIGILSERLRSMIYGCKPEKPTTPFEAWTGVQPDVSWIKKWECDAYKLNLKLNHKLEPRSEKLKLVGYHGLRQWRHQGAARCIGRRSPGDSPNPYKYRRQLNDMM</sequence>
<comment type="caution">
    <text evidence="19">The sequence shown here is derived from an EMBL/GenBank/DDBJ whole genome shotgun (WGS) entry which is preliminary data.</text>
</comment>
<feature type="domain" description="Protein kinase" evidence="17">
    <location>
        <begin position="1"/>
        <end position="232"/>
    </location>
</feature>
<dbReference type="STRING" id="73230.A0A2B7ZCF7"/>
<comment type="catalytic activity">
    <reaction evidence="14">
        <text>DNA(n) + a 2'-deoxyribonucleoside 5'-triphosphate = DNA(n+1) + diphosphate</text>
        <dbReference type="Rhea" id="RHEA:22508"/>
        <dbReference type="Rhea" id="RHEA-COMP:17339"/>
        <dbReference type="Rhea" id="RHEA-COMP:17340"/>
        <dbReference type="ChEBI" id="CHEBI:33019"/>
        <dbReference type="ChEBI" id="CHEBI:61560"/>
        <dbReference type="ChEBI" id="CHEBI:173112"/>
        <dbReference type="EC" id="2.7.7.49"/>
    </reaction>
</comment>
<dbReference type="Proteomes" id="UP000226031">
    <property type="component" value="Unassembled WGS sequence"/>
</dbReference>
<evidence type="ECO:0000256" key="2">
    <source>
        <dbReference type="ARBA" id="ARBA00022695"/>
    </source>
</evidence>
<keyword evidence="6" id="KW-0378">Hydrolase</keyword>
<dbReference type="PROSITE" id="PS50994">
    <property type="entry name" value="INTEGRASE"/>
    <property type="match status" value="1"/>
</dbReference>
<dbReference type="InterPro" id="IPR039537">
    <property type="entry name" value="Retrotran_Ty1/copia-like"/>
</dbReference>
<dbReference type="Pfam" id="PF00665">
    <property type="entry name" value="rve"/>
    <property type="match status" value="1"/>
</dbReference>
<dbReference type="InterPro" id="IPR011009">
    <property type="entry name" value="Kinase-like_dom_sf"/>
</dbReference>
<keyword evidence="10" id="KW-0695">RNA-directed DNA polymerase</keyword>
<dbReference type="GO" id="GO:0005524">
    <property type="term" value="F:ATP binding"/>
    <property type="evidence" value="ECO:0007669"/>
    <property type="project" value="InterPro"/>
</dbReference>
<dbReference type="GO" id="GO:0032196">
    <property type="term" value="P:transposition"/>
    <property type="evidence" value="ECO:0007669"/>
    <property type="project" value="UniProtKB-KW"/>
</dbReference>
<keyword evidence="19" id="KW-0723">Serine/threonine-protein kinase</keyword>
<feature type="domain" description="Integrase catalytic" evidence="18">
    <location>
        <begin position="300"/>
        <end position="484"/>
    </location>
</feature>
<dbReference type="Gene3D" id="3.30.420.10">
    <property type="entry name" value="Ribonuclease H-like superfamily/Ribonuclease H"/>
    <property type="match status" value="1"/>
</dbReference>
<dbReference type="SUPFAM" id="SSF56112">
    <property type="entry name" value="Protein kinase-like (PK-like)"/>
    <property type="match status" value="1"/>
</dbReference>
<dbReference type="EMBL" id="PDND01000152">
    <property type="protein sequence ID" value="PGH30873.1"/>
    <property type="molecule type" value="Genomic_DNA"/>
</dbReference>
<evidence type="ECO:0000256" key="10">
    <source>
        <dbReference type="ARBA" id="ARBA00022918"/>
    </source>
</evidence>
<keyword evidence="1" id="KW-0815">Transposition</keyword>
<evidence type="ECO:0000256" key="14">
    <source>
        <dbReference type="ARBA" id="ARBA00048173"/>
    </source>
</evidence>
<gene>
    <name evidence="19" type="ORF">GX50_06374</name>
</gene>
<keyword evidence="4" id="KW-0479">Metal-binding</keyword>
<dbReference type="GO" id="GO:0015074">
    <property type="term" value="P:DNA integration"/>
    <property type="evidence" value="ECO:0007669"/>
    <property type="project" value="UniProtKB-KW"/>
</dbReference>
<dbReference type="PROSITE" id="PS50011">
    <property type="entry name" value="PROTEIN_KINASE_DOM"/>
    <property type="match status" value="1"/>
</dbReference>
<keyword evidence="3" id="KW-0540">Nuclease</keyword>
<proteinExistence type="predicted"/>
<evidence type="ECO:0000259" key="17">
    <source>
        <dbReference type="PROSITE" id="PS50011"/>
    </source>
</evidence>
<keyword evidence="2" id="KW-0548">Nucleotidyltransferase</keyword>
<evidence type="ECO:0000259" key="18">
    <source>
        <dbReference type="PROSITE" id="PS50994"/>
    </source>
</evidence>
<dbReference type="VEuPathDB" id="FungiDB:EMCG_04536"/>
<dbReference type="PANTHER" id="PTHR42648">
    <property type="entry name" value="TRANSPOSASE, PUTATIVE-RELATED"/>
    <property type="match status" value="1"/>
</dbReference>
<keyword evidence="7" id="KW-0460">Magnesium</keyword>
<dbReference type="PANTHER" id="PTHR42648:SF11">
    <property type="entry name" value="TRANSPOSON TY4-P GAG-POL POLYPROTEIN"/>
    <property type="match status" value="1"/>
</dbReference>
<dbReference type="GO" id="GO:0003723">
    <property type="term" value="F:RNA binding"/>
    <property type="evidence" value="ECO:0007669"/>
    <property type="project" value="UniProtKB-KW"/>
</dbReference>
<evidence type="ECO:0000256" key="12">
    <source>
        <dbReference type="ARBA" id="ARBA00023125"/>
    </source>
</evidence>
<dbReference type="AlphaFoldDB" id="A0A2B7ZCF7"/>
<dbReference type="GO" id="GO:0016787">
    <property type="term" value="F:hydrolase activity"/>
    <property type="evidence" value="ECO:0007669"/>
    <property type="project" value="UniProtKB-KW"/>
</dbReference>
<dbReference type="GO" id="GO:0003964">
    <property type="term" value="F:RNA-directed DNA polymerase activity"/>
    <property type="evidence" value="ECO:0007669"/>
    <property type="project" value="UniProtKB-KW"/>
</dbReference>
<dbReference type="Gene3D" id="1.10.510.10">
    <property type="entry name" value="Transferase(Phosphotransferase) domain 1"/>
    <property type="match status" value="1"/>
</dbReference>
<dbReference type="InterPro" id="IPR036397">
    <property type="entry name" value="RNaseH_sf"/>
</dbReference>
<protein>
    <submittedName>
        <fullName evidence="19">Serine/threonine protein kinase</fullName>
    </submittedName>
</protein>
<dbReference type="InterPro" id="IPR012337">
    <property type="entry name" value="RNaseH-like_sf"/>
</dbReference>
<comment type="catalytic activity">
    <reaction evidence="15">
        <text>DNA(n) + a 2'-deoxyribonucleoside 5'-triphosphate = DNA(n+1) + diphosphate</text>
        <dbReference type="Rhea" id="RHEA:22508"/>
        <dbReference type="Rhea" id="RHEA-COMP:17339"/>
        <dbReference type="Rhea" id="RHEA-COMP:17340"/>
        <dbReference type="ChEBI" id="CHEBI:33019"/>
        <dbReference type="ChEBI" id="CHEBI:61560"/>
        <dbReference type="ChEBI" id="CHEBI:173112"/>
        <dbReference type="EC" id="2.7.7.7"/>
    </reaction>
</comment>
<name>A0A2B7ZCF7_9EURO</name>
<keyword evidence="5" id="KW-0255">Endonuclease</keyword>
<feature type="region of interest" description="Disordered" evidence="16">
    <location>
        <begin position="497"/>
        <end position="520"/>
    </location>
</feature>
<dbReference type="GO" id="GO:0046872">
    <property type="term" value="F:metal ion binding"/>
    <property type="evidence" value="ECO:0007669"/>
    <property type="project" value="UniProtKB-KW"/>
</dbReference>
<evidence type="ECO:0000256" key="11">
    <source>
        <dbReference type="ARBA" id="ARBA00022932"/>
    </source>
</evidence>
<evidence type="ECO:0000313" key="19">
    <source>
        <dbReference type="EMBL" id="PGH30873.1"/>
    </source>
</evidence>
<evidence type="ECO:0000256" key="16">
    <source>
        <dbReference type="SAM" id="MobiDB-lite"/>
    </source>
</evidence>
<keyword evidence="8" id="KW-0694">RNA-binding</keyword>
<evidence type="ECO:0000256" key="4">
    <source>
        <dbReference type="ARBA" id="ARBA00022723"/>
    </source>
</evidence>
<evidence type="ECO:0000256" key="9">
    <source>
        <dbReference type="ARBA" id="ARBA00022908"/>
    </source>
</evidence>
<dbReference type="InterPro" id="IPR000719">
    <property type="entry name" value="Prot_kinase_dom"/>
</dbReference>
<evidence type="ECO:0000256" key="8">
    <source>
        <dbReference type="ARBA" id="ARBA00022884"/>
    </source>
</evidence>
<evidence type="ECO:0000256" key="7">
    <source>
        <dbReference type="ARBA" id="ARBA00022842"/>
    </source>
</evidence>
<keyword evidence="20" id="KW-1185">Reference proteome</keyword>
<dbReference type="GO" id="GO:0006310">
    <property type="term" value="P:DNA recombination"/>
    <property type="evidence" value="ECO:0007669"/>
    <property type="project" value="UniProtKB-KW"/>
</dbReference>
<dbReference type="InterPro" id="IPR001584">
    <property type="entry name" value="Integrase_cat-core"/>
</dbReference>
<keyword evidence="11" id="KW-0239">DNA-directed DNA polymerase</keyword>
<evidence type="ECO:0000256" key="1">
    <source>
        <dbReference type="ARBA" id="ARBA00022578"/>
    </source>
</evidence>
<evidence type="ECO:0000256" key="15">
    <source>
        <dbReference type="ARBA" id="ARBA00049244"/>
    </source>
</evidence>
<organism evidence="19 20">
    <name type="scientific">[Emmonsia] crescens</name>
    <dbReference type="NCBI Taxonomy" id="73230"/>
    <lineage>
        <taxon>Eukaryota</taxon>
        <taxon>Fungi</taxon>
        <taxon>Dikarya</taxon>
        <taxon>Ascomycota</taxon>
        <taxon>Pezizomycotina</taxon>
        <taxon>Eurotiomycetes</taxon>
        <taxon>Eurotiomycetidae</taxon>
        <taxon>Onygenales</taxon>
        <taxon>Ajellomycetaceae</taxon>
        <taxon>Emergomyces</taxon>
    </lineage>
</organism>
<dbReference type="GO" id="GO:0004674">
    <property type="term" value="F:protein serine/threonine kinase activity"/>
    <property type="evidence" value="ECO:0007669"/>
    <property type="project" value="UniProtKB-KW"/>
</dbReference>
<dbReference type="GO" id="GO:0005634">
    <property type="term" value="C:nucleus"/>
    <property type="evidence" value="ECO:0007669"/>
    <property type="project" value="UniProtKB-ARBA"/>
</dbReference>
<keyword evidence="9" id="KW-0229">DNA integration</keyword>
<keyword evidence="11" id="KW-0808">Transferase</keyword>